<name>A0ABT8QYQ8_9BACT</name>
<dbReference type="Proteomes" id="UP001168528">
    <property type="component" value="Unassembled WGS sequence"/>
</dbReference>
<evidence type="ECO:0000313" key="2">
    <source>
        <dbReference type="Proteomes" id="UP001168528"/>
    </source>
</evidence>
<protein>
    <submittedName>
        <fullName evidence="1">Uncharacterized protein</fullName>
    </submittedName>
</protein>
<gene>
    <name evidence="1" type="ORF">Q0590_01875</name>
</gene>
<accession>A0ABT8QYQ8</accession>
<dbReference type="RefSeq" id="WP_302035777.1">
    <property type="nucleotide sequence ID" value="NZ_JAUKPO010000001.1"/>
</dbReference>
<comment type="caution">
    <text evidence="1">The sequence shown here is derived from an EMBL/GenBank/DDBJ whole genome shotgun (WGS) entry which is preliminary data.</text>
</comment>
<reference evidence="1" key="1">
    <citation type="submission" date="2023-07" db="EMBL/GenBank/DDBJ databases">
        <title>The genome sequence of Rhodocytophaga aerolata KACC 12507.</title>
        <authorList>
            <person name="Zhang X."/>
        </authorList>
    </citation>
    <scope>NUCLEOTIDE SEQUENCE</scope>
    <source>
        <strain evidence="1">KACC 12507</strain>
    </source>
</reference>
<evidence type="ECO:0000313" key="1">
    <source>
        <dbReference type="EMBL" id="MDO1444976.1"/>
    </source>
</evidence>
<sequence>MNATKINQPIDTPYFTNAEPKTLHSLSGKSDTQPAPLQWVKHTLHKVLRAVYHMLHSSLAKLVTVNQDGQQVLVDIISPEGSSLPRYSFSGTAQVLYMLPVNSATKSARTVPFKAIVKPLEENCYELIIEGGRQKKEPLAINIYGETNTLLYSEKIMYNGHFSRLYDLKWPHLPNISFEVISRYGACKAEII</sequence>
<keyword evidence="2" id="KW-1185">Reference proteome</keyword>
<organism evidence="1 2">
    <name type="scientific">Rhodocytophaga aerolata</name>
    <dbReference type="NCBI Taxonomy" id="455078"/>
    <lineage>
        <taxon>Bacteria</taxon>
        <taxon>Pseudomonadati</taxon>
        <taxon>Bacteroidota</taxon>
        <taxon>Cytophagia</taxon>
        <taxon>Cytophagales</taxon>
        <taxon>Rhodocytophagaceae</taxon>
        <taxon>Rhodocytophaga</taxon>
    </lineage>
</organism>
<dbReference type="EMBL" id="JAUKPO010000001">
    <property type="protein sequence ID" value="MDO1444976.1"/>
    <property type="molecule type" value="Genomic_DNA"/>
</dbReference>
<proteinExistence type="predicted"/>